<feature type="region of interest" description="Disordered" evidence="1">
    <location>
        <begin position="1171"/>
        <end position="1193"/>
    </location>
</feature>
<evidence type="ECO:0000256" key="1">
    <source>
        <dbReference type="SAM" id="MobiDB-lite"/>
    </source>
</evidence>
<accession>A0A8H6HEP0</accession>
<feature type="compositionally biased region" description="Low complexity" evidence="1">
    <location>
        <begin position="845"/>
        <end position="867"/>
    </location>
</feature>
<gene>
    <name evidence="2" type="ORF">DFP72DRAFT_1091147</name>
</gene>
<feature type="compositionally biased region" description="Basic and acidic residues" evidence="1">
    <location>
        <begin position="279"/>
        <end position="315"/>
    </location>
</feature>
<feature type="compositionally biased region" description="Gly residues" evidence="1">
    <location>
        <begin position="658"/>
        <end position="668"/>
    </location>
</feature>
<feature type="compositionally biased region" description="Low complexity" evidence="1">
    <location>
        <begin position="875"/>
        <end position="903"/>
    </location>
</feature>
<feature type="compositionally biased region" description="Basic and acidic residues" evidence="1">
    <location>
        <begin position="1015"/>
        <end position="1032"/>
    </location>
</feature>
<dbReference type="EMBL" id="JACGCI010000103">
    <property type="protein sequence ID" value="KAF6745659.1"/>
    <property type="molecule type" value="Genomic_DNA"/>
</dbReference>
<feature type="region of interest" description="Disordered" evidence="1">
    <location>
        <begin position="1119"/>
        <end position="1158"/>
    </location>
</feature>
<feature type="compositionally biased region" description="Low complexity" evidence="1">
    <location>
        <begin position="731"/>
        <end position="798"/>
    </location>
</feature>
<feature type="compositionally biased region" description="Basic residues" evidence="1">
    <location>
        <begin position="197"/>
        <end position="209"/>
    </location>
</feature>
<feature type="compositionally biased region" description="Pro residues" evidence="1">
    <location>
        <begin position="950"/>
        <end position="963"/>
    </location>
</feature>
<feature type="region of interest" description="Disordered" evidence="1">
    <location>
        <begin position="568"/>
        <end position="676"/>
    </location>
</feature>
<feature type="compositionally biased region" description="Low complexity" evidence="1">
    <location>
        <begin position="614"/>
        <end position="629"/>
    </location>
</feature>
<evidence type="ECO:0000313" key="2">
    <source>
        <dbReference type="EMBL" id="KAF6745659.1"/>
    </source>
</evidence>
<reference evidence="2 3" key="1">
    <citation type="submission" date="2020-07" db="EMBL/GenBank/DDBJ databases">
        <title>Comparative genomics of pyrophilous fungi reveals a link between fire events and developmental genes.</title>
        <authorList>
            <consortium name="DOE Joint Genome Institute"/>
            <person name="Steindorff A.S."/>
            <person name="Carver A."/>
            <person name="Calhoun S."/>
            <person name="Stillman K."/>
            <person name="Liu H."/>
            <person name="Lipzen A."/>
            <person name="Pangilinan J."/>
            <person name="Labutti K."/>
            <person name="Bruns T.D."/>
            <person name="Grigoriev I.V."/>
        </authorList>
    </citation>
    <scope>NUCLEOTIDE SEQUENCE [LARGE SCALE GENOMIC DNA]</scope>
    <source>
        <strain evidence="2 3">CBS 144469</strain>
    </source>
</reference>
<dbReference type="OrthoDB" id="2690066at2759"/>
<feature type="compositionally biased region" description="Basic and acidic residues" evidence="1">
    <location>
        <begin position="604"/>
        <end position="613"/>
    </location>
</feature>
<feature type="compositionally biased region" description="Pro residues" evidence="1">
    <location>
        <begin position="1049"/>
        <end position="1070"/>
    </location>
</feature>
<feature type="compositionally biased region" description="Basic and acidic residues" evidence="1">
    <location>
        <begin position="1252"/>
        <end position="1262"/>
    </location>
</feature>
<sequence>MDVNANFAFPGPSRPPPSAFSGGTNLNTTGRPRLRPAKPGTSGSAGPRESNALRASVLDVAMELGITSGNGVAEWMFSNIVVEEEEVEGGSVPSPGLTHSTSTDSHTSSPHVPLTPPTAPRQGWGYPASANSNNVYYHTTPMRKASGAASEGSHEGAYLSTDPFASTSSGLGAGVVPFPSSNGGSPTDVARPTTPSKKPKKSLLKRTKSKEKEDGGDESDGGYLSSSDRKRERTLSTKEEKARAKEEKARAKEESKREKEEERKRKKSLGALAKSIKRKDKDKDTSSKHSKETGEKEKDVGRAERDAITPWEHGESLTSGGGYETDSHSHSHPPSSFTPKSKSKSKKKPKSSPAEEGGYDTDAGYQSAGTPLKKSKTSRFFGLKSSKSASNLRDKEKEKEEKEREDGPPRLPMPVMPLPIASRFATSFGEAAGSAAATSNNSPSGNLSLASSPSGSNAKLNFPTSNSNSNSNSNSGYDAHNRDHNHNLPTTTATSSSSGAGGLARPPIPAFDTSNNVPRASPPRAGLTLDTDAGAFMDSAFTSASTTFTSSTATTSATAYTSATGPFSGPSTATFSPPPPSQSQVLRSPPPQIQTQTQILQGREQGREQDRTSKSSAETSTSSSSSMSSNARRRGLQFSPTRERGESGWGAPTSTAGIVGGSGSGSMGGSMMNGSVSGSVGGNGSIVGHGAGHVGGASVSTVNTVSTTNTVASSAHVGYAPSAFSAPAGFPTSSGTSFSSTTSSFSPSHNFFSPSPDTTSFSPNSSMQNSTPFSPTSQNSTSNPNPIPTSTSASTPFAPSSPPRELHPSGPKSPSSPPPVKYTNTHLKPGGLKPPSISLPLGRTVSPTVSGSGVGVGSPVSPVSPLVVEKRGAFSPLLPSQQQGQGQGQPHGQPQYSQQQQRPGVERHQSQRGTSPLPPTSPYRALSPGLTSPTMGLGATMGPGSRGASPVPPRGVSPVPPPQRGGVNGGLMSPPLSSGRLSPNTLPQSGGRVSPMRRRAPANLTIPHEGYNAHTGDEDGEGRGEGREKGEGRGGGMLPSPNVLAYYDIPPPSPPPVGPLPSVPPPPSPVPQAGGGLGGVGVGGGGLGGMGLGGAGGGGALRSRVVELQRQVPELSVLRGVTPELRGPTPDLRDAREGESRGAVQILRGRESPFPTRPVVAQVPRAPQYGFGLSGVNGSRREQDVKRTKSGKRVRIREGDSYIGGLAYDRMSGAAGSEEGYGYEEGDAYAYGEDGDGEDVGEYGDVLQRFVGSEDSHGRRSGEGSSEGHGGAALGRMRSFEALRERTERGAVGSGYGWEGEEDGAKNRESRWSGSIYSRVSILDPDQSEEARDRFVRRVEAMMRGADGSSEGGHGSAEGRPSGEGERGYVPPVPKIPEGLVNSGAWNRF</sequence>
<feature type="region of interest" description="Disordered" evidence="1">
    <location>
        <begin position="1"/>
        <end position="50"/>
    </location>
</feature>
<comment type="caution">
    <text evidence="2">The sequence shown here is derived from an EMBL/GenBank/DDBJ whole genome shotgun (WGS) entry which is preliminary data.</text>
</comment>
<name>A0A8H6HEP0_9AGAR</name>
<feature type="compositionally biased region" description="Acidic residues" evidence="1">
    <location>
        <begin position="1225"/>
        <end position="1242"/>
    </location>
</feature>
<feature type="compositionally biased region" description="Low complexity" evidence="1">
    <location>
        <begin position="430"/>
        <end position="442"/>
    </location>
</feature>
<evidence type="ECO:0000313" key="3">
    <source>
        <dbReference type="Proteomes" id="UP000521943"/>
    </source>
</evidence>
<feature type="compositionally biased region" description="Polar residues" evidence="1">
    <location>
        <begin position="443"/>
        <end position="464"/>
    </location>
</feature>
<feature type="compositionally biased region" description="Basic and acidic residues" evidence="1">
    <location>
        <begin position="392"/>
        <end position="408"/>
    </location>
</feature>
<feature type="compositionally biased region" description="Low complexity" evidence="1">
    <location>
        <begin position="465"/>
        <end position="475"/>
    </location>
</feature>
<feature type="region of interest" description="Disordered" evidence="1">
    <location>
        <begin position="1225"/>
        <end position="1311"/>
    </location>
</feature>
<feature type="compositionally biased region" description="Gly residues" evidence="1">
    <location>
        <begin position="1073"/>
        <end position="1087"/>
    </location>
</feature>
<feature type="compositionally biased region" description="Basic residues" evidence="1">
    <location>
        <begin position="341"/>
        <end position="350"/>
    </location>
</feature>
<organism evidence="2 3">
    <name type="scientific">Ephemerocybe angulata</name>
    <dbReference type="NCBI Taxonomy" id="980116"/>
    <lineage>
        <taxon>Eukaryota</taxon>
        <taxon>Fungi</taxon>
        <taxon>Dikarya</taxon>
        <taxon>Basidiomycota</taxon>
        <taxon>Agaricomycotina</taxon>
        <taxon>Agaricomycetes</taxon>
        <taxon>Agaricomycetidae</taxon>
        <taxon>Agaricales</taxon>
        <taxon>Agaricineae</taxon>
        <taxon>Psathyrellaceae</taxon>
        <taxon>Ephemerocybe</taxon>
    </lineage>
</organism>
<feature type="region of interest" description="Disordered" evidence="1">
    <location>
        <begin position="1339"/>
        <end position="1389"/>
    </location>
</feature>
<feature type="compositionally biased region" description="Basic and acidic residues" evidence="1">
    <location>
        <begin position="1131"/>
        <end position="1140"/>
    </location>
</feature>
<protein>
    <submittedName>
        <fullName evidence="2">Uncharacterized protein</fullName>
    </submittedName>
</protein>
<feature type="region of interest" description="Disordered" evidence="1">
    <location>
        <begin position="731"/>
        <end position="1087"/>
    </location>
</feature>
<feature type="compositionally biased region" description="Low complexity" evidence="1">
    <location>
        <begin position="89"/>
        <end position="109"/>
    </location>
</feature>
<feature type="region of interest" description="Disordered" evidence="1">
    <location>
        <begin position="430"/>
        <end position="529"/>
    </location>
</feature>
<proteinExistence type="predicted"/>
<keyword evidence="3" id="KW-1185">Reference proteome</keyword>
<feature type="region of interest" description="Disordered" evidence="1">
    <location>
        <begin position="175"/>
        <end position="418"/>
    </location>
</feature>
<feature type="compositionally biased region" description="Basic and acidic residues" evidence="1">
    <location>
        <begin position="227"/>
        <end position="263"/>
    </location>
</feature>
<feature type="compositionally biased region" description="Low complexity" evidence="1">
    <location>
        <begin position="582"/>
        <end position="599"/>
    </location>
</feature>
<feature type="region of interest" description="Disordered" evidence="1">
    <location>
        <begin position="86"/>
        <end position="126"/>
    </location>
</feature>
<feature type="compositionally biased region" description="Polar residues" evidence="1">
    <location>
        <begin position="975"/>
        <end position="988"/>
    </location>
</feature>
<dbReference type="Proteomes" id="UP000521943">
    <property type="component" value="Unassembled WGS sequence"/>
</dbReference>
<feature type="compositionally biased region" description="Polar residues" evidence="1">
    <location>
        <begin position="21"/>
        <end position="30"/>
    </location>
</feature>
<feature type="compositionally biased region" description="Basic and acidic residues" evidence="1">
    <location>
        <begin position="1278"/>
        <end position="1289"/>
    </location>
</feature>